<reference evidence="2 3" key="1">
    <citation type="submission" date="2018-05" db="EMBL/GenBank/DDBJ databases">
        <title>Genomic Encyclopedia of Type Strains, Phase IV (KMG-IV): sequencing the most valuable type-strain genomes for metagenomic binning, comparative biology and taxonomic classification.</title>
        <authorList>
            <person name="Goeker M."/>
        </authorList>
    </citation>
    <scope>NUCLEOTIDE SEQUENCE [LARGE SCALE GENOMIC DNA]</scope>
    <source>
        <strain evidence="2 3">DSM 44704</strain>
    </source>
</reference>
<dbReference type="Proteomes" id="UP000247569">
    <property type="component" value="Unassembled WGS sequence"/>
</dbReference>
<dbReference type="RefSeq" id="WP_040732821.1">
    <property type="nucleotide sequence ID" value="NZ_QJKF01000010.1"/>
</dbReference>
<gene>
    <name evidence="2" type="ORF">DFR70_11024</name>
</gene>
<feature type="domain" description="A-factor biosynthesis hotdog" evidence="1">
    <location>
        <begin position="23"/>
        <end position="134"/>
    </location>
</feature>
<evidence type="ECO:0000259" key="1">
    <source>
        <dbReference type="Pfam" id="PF03756"/>
    </source>
</evidence>
<protein>
    <submittedName>
        <fullName evidence="2">A-factor biosynthesis hotdog protein</fullName>
    </submittedName>
</protein>
<dbReference type="Pfam" id="PF03756">
    <property type="entry name" value="AfsA"/>
    <property type="match status" value="2"/>
</dbReference>
<accession>A0A318JTX0</accession>
<dbReference type="AlphaFoldDB" id="A0A318JTX0"/>
<keyword evidence="3" id="KW-1185">Reference proteome</keyword>
<dbReference type="EMBL" id="QJKF01000010">
    <property type="protein sequence ID" value="PXX60184.1"/>
    <property type="molecule type" value="Genomic_DNA"/>
</dbReference>
<sequence>MTANAETVKTATHLRTISRELTHRYAVSEVFVTSLDTVAEHQFVVGAQLPRMHAYYGDHAGSLGLRHDPLLVMEAARQAAIALSHEFYGVPAEMAFIVRTFNGTGADTPAWEIGPAPADLVMRARVTRRHLRGEAVQGLDMVLEIDCGGESMMTVDGSFSWVTPQQWAGLRGAFRKSVGLGPFRGASALADRASAAEVGRENWRNVVIASPEVSGSIARAALVPDLGHPFLFDHQLDHVPGSLLIEACRQTALAMVLHRSPRLECVGSGFERFVELDRPAECVAEITGQQADRTVVHCEIRQFDAVAAELDLEFADDELDFDAEEAEAEH</sequence>
<evidence type="ECO:0000313" key="2">
    <source>
        <dbReference type="EMBL" id="PXX60184.1"/>
    </source>
</evidence>
<dbReference type="InterPro" id="IPR047757">
    <property type="entry name" value="AfsA-like"/>
</dbReference>
<dbReference type="NCBIfam" id="NF041195">
    <property type="entry name" value="ScbA_BarX_GamBu"/>
    <property type="match status" value="1"/>
</dbReference>
<feature type="domain" description="A-factor biosynthesis hotdog" evidence="1">
    <location>
        <begin position="198"/>
        <end position="308"/>
    </location>
</feature>
<comment type="caution">
    <text evidence="2">The sequence shown here is derived from an EMBL/GenBank/DDBJ whole genome shotgun (WGS) entry which is preliminary data.</text>
</comment>
<proteinExistence type="predicted"/>
<dbReference type="InterPro" id="IPR005509">
    <property type="entry name" value="AfsA_hotdog_dom"/>
</dbReference>
<organism evidence="2 3">
    <name type="scientific">Nocardia tenerifensis</name>
    <dbReference type="NCBI Taxonomy" id="228006"/>
    <lineage>
        <taxon>Bacteria</taxon>
        <taxon>Bacillati</taxon>
        <taxon>Actinomycetota</taxon>
        <taxon>Actinomycetes</taxon>
        <taxon>Mycobacteriales</taxon>
        <taxon>Nocardiaceae</taxon>
        <taxon>Nocardia</taxon>
    </lineage>
</organism>
<dbReference type="OrthoDB" id="7838374at2"/>
<dbReference type="GO" id="GO:0016740">
    <property type="term" value="F:transferase activity"/>
    <property type="evidence" value="ECO:0007669"/>
    <property type="project" value="InterPro"/>
</dbReference>
<name>A0A318JTX0_9NOCA</name>
<evidence type="ECO:0000313" key="3">
    <source>
        <dbReference type="Proteomes" id="UP000247569"/>
    </source>
</evidence>